<organism evidence="1 2">
    <name type="scientific">Eikenella glucosivorans</name>
    <dbReference type="NCBI Taxonomy" id="2766967"/>
    <lineage>
        <taxon>Bacteria</taxon>
        <taxon>Pseudomonadati</taxon>
        <taxon>Pseudomonadota</taxon>
        <taxon>Betaproteobacteria</taxon>
        <taxon>Neisseriales</taxon>
        <taxon>Neisseriaceae</taxon>
        <taxon>Eikenella</taxon>
    </lineage>
</organism>
<comment type="caution">
    <text evidence="1">The sequence shown here is derived from an EMBL/GenBank/DDBJ whole genome shotgun (WGS) entry which is preliminary data.</text>
</comment>
<evidence type="ECO:0000313" key="1">
    <source>
        <dbReference type="EMBL" id="MBH5329540.1"/>
    </source>
</evidence>
<name>A0ABS0NB96_9NEIS</name>
<dbReference type="Proteomes" id="UP000768471">
    <property type="component" value="Unassembled WGS sequence"/>
</dbReference>
<reference evidence="1 2" key="1">
    <citation type="submission" date="2020-09" db="EMBL/GenBank/DDBJ databases">
        <title>Eikenella S3660 sp. nov., isolated from a throat swab.</title>
        <authorList>
            <person name="Buhl M."/>
        </authorList>
    </citation>
    <scope>NUCLEOTIDE SEQUENCE [LARGE SCALE GENOMIC DNA]</scope>
    <source>
        <strain evidence="1 2">S3360</strain>
    </source>
</reference>
<protein>
    <submittedName>
        <fullName evidence="1">Uncharacterized protein</fullName>
    </submittedName>
</protein>
<sequence>MFPTPRPETLSHAGLPEWQYRQHRAEIARFHALGGVLDFQQFAYATAAANEAERREYHLATARHTLAAVIAERNEQAAQRFARLQAQHQLPRQNPLPISQHFSLQSSMGRKISAGQFYGNQLDLAQNRLIVRDWNKQSSQFGQHFYHDSQASAEPALARRQPDTAFCHAFLNPPYPPQFGASPREVGEYFLRFCRQLFGKLSDIEAYAWNTDCSSYFDDGREWWGAYFWTVYSPGNGRYTGIAGSATD</sequence>
<accession>A0ABS0NB96</accession>
<evidence type="ECO:0000313" key="2">
    <source>
        <dbReference type="Proteomes" id="UP000768471"/>
    </source>
</evidence>
<keyword evidence="2" id="KW-1185">Reference proteome</keyword>
<proteinExistence type="predicted"/>
<gene>
    <name evidence="1" type="ORF">H9Q10_07655</name>
</gene>
<dbReference type="EMBL" id="JACSGR010000005">
    <property type="protein sequence ID" value="MBH5329540.1"/>
    <property type="molecule type" value="Genomic_DNA"/>
</dbReference>